<accession>A0A5B8SYT9</accession>
<protein>
    <submittedName>
        <fullName evidence="1">Uncharacterized protein</fullName>
    </submittedName>
</protein>
<proteinExistence type="predicted"/>
<evidence type="ECO:0000313" key="2">
    <source>
        <dbReference type="Proteomes" id="UP000321296"/>
    </source>
</evidence>
<reference evidence="1 2" key="1">
    <citation type="submission" date="2019-06" db="EMBL/GenBank/DDBJ databases">
        <title>Genome analyses of bacteria isolated from kimchi.</title>
        <authorList>
            <person name="Lee S."/>
            <person name="Ahn S."/>
            <person name="Roh S."/>
        </authorList>
    </citation>
    <scope>NUCLEOTIDE SEQUENCE [LARGE SCALE GENOMIC DNA]</scope>
    <source>
        <strain evidence="1 2">CBA3630</strain>
    </source>
</reference>
<evidence type="ECO:0000313" key="1">
    <source>
        <dbReference type="EMBL" id="QEA41234.1"/>
    </source>
</evidence>
<gene>
    <name evidence="1" type="ORF">FGL85_01120</name>
</gene>
<dbReference type="AlphaFoldDB" id="A0A5B8SYT9"/>
<sequence>MITIIYQDGQKISVPSGAHEGDIVIVNGKKYKVITKDNPIYDSYYVGGDRSVKYFWGFEEVDEELKEPSVADK</sequence>
<organism evidence="1 2">
    <name type="scientific">Leuconostoc pseudomesenteroides</name>
    <dbReference type="NCBI Taxonomy" id="33968"/>
    <lineage>
        <taxon>Bacteria</taxon>
        <taxon>Bacillati</taxon>
        <taxon>Bacillota</taxon>
        <taxon>Bacilli</taxon>
        <taxon>Lactobacillales</taxon>
        <taxon>Lactobacillaceae</taxon>
        <taxon>Leuconostoc</taxon>
    </lineage>
</organism>
<dbReference type="RefSeq" id="WP_147651090.1">
    <property type="nucleotide sequence ID" value="NZ_CP042383.1"/>
</dbReference>
<dbReference type="Proteomes" id="UP000321296">
    <property type="component" value="Chromosome"/>
</dbReference>
<dbReference type="KEGG" id="lpse:FGL85_01120"/>
<dbReference type="EMBL" id="CP042383">
    <property type="protein sequence ID" value="QEA41234.1"/>
    <property type="molecule type" value="Genomic_DNA"/>
</dbReference>
<name>A0A5B8SYT9_LEUPS</name>